<feature type="transmembrane region" description="Helical" evidence="4">
    <location>
        <begin position="340"/>
        <end position="361"/>
    </location>
</feature>
<accession>D9S767</accession>
<protein>
    <submittedName>
        <fullName evidence="6">Acyltransferase/AMP-binding enzyme</fullName>
    </submittedName>
</protein>
<dbReference type="InterPro" id="IPR000873">
    <property type="entry name" value="AMP-dep_synth/lig_dom"/>
</dbReference>
<dbReference type="InterPro" id="IPR002123">
    <property type="entry name" value="Plipid/glycerol_acylTrfase"/>
</dbReference>
<dbReference type="InterPro" id="IPR036259">
    <property type="entry name" value="MFS_trans_sf"/>
</dbReference>
<dbReference type="EMBL" id="CP002158">
    <property type="protein sequence ID" value="ADL26874.1"/>
    <property type="molecule type" value="Genomic_DNA"/>
</dbReference>
<dbReference type="CDD" id="cd07989">
    <property type="entry name" value="LPLAT_AGPAT-like"/>
    <property type="match status" value="1"/>
</dbReference>
<dbReference type="Gene3D" id="3.30.300.30">
    <property type="match status" value="1"/>
</dbReference>
<dbReference type="InterPro" id="IPR020845">
    <property type="entry name" value="AMP-binding_CS"/>
</dbReference>
<dbReference type="eggNOG" id="COG0204">
    <property type="taxonomic scope" value="Bacteria"/>
</dbReference>
<dbReference type="Gene3D" id="1.20.1250.20">
    <property type="entry name" value="MFS general substrate transporter like domains"/>
    <property type="match status" value="1"/>
</dbReference>
<dbReference type="KEGG" id="fsc:FSU_0592"/>
<dbReference type="Gene3D" id="3.40.50.12780">
    <property type="entry name" value="N-terminal domain of ligase-like"/>
    <property type="match status" value="1"/>
</dbReference>
<dbReference type="InterPro" id="IPR050237">
    <property type="entry name" value="ATP-dep_AMP-bd_enzyme"/>
</dbReference>
<dbReference type="OrthoDB" id="9757771at2"/>
<evidence type="ECO:0000256" key="3">
    <source>
        <dbReference type="ARBA" id="ARBA00023136"/>
    </source>
</evidence>
<dbReference type="SUPFAM" id="SSF69593">
    <property type="entry name" value="Glycerol-3-phosphate (1)-acyltransferase"/>
    <property type="match status" value="1"/>
</dbReference>
<dbReference type="Pfam" id="PF01553">
    <property type="entry name" value="Acyltransferase"/>
    <property type="match status" value="1"/>
</dbReference>
<dbReference type="SMART" id="SM00563">
    <property type="entry name" value="PlsC"/>
    <property type="match status" value="1"/>
</dbReference>
<sequence length="1166" mass="131022">MSCPPPCGHFLFYPHQSLLYLPRNFEQFLYKTTYMKRTTCPGEVPYYISVFLTSFMQLGLFIHFQRWITFNSEGARFFWLSLLLQFAMFSPSIIMMHVASYFAGRFPKSKVMGWTSIGMAISVLLIAFFFGDRLDFGAFAFLFLYGIFLSIFNPAKIGLMKEITDGNDLVKINAKHLIFMALGITIISFLTFDYSPNDSSTISYSLLPFILSAVGLFAAISSFCIRICKQNKFVKLRSPRRNFASTWSNPMLKLSMLGIAAFWSVTQFLIMISQNMTGTQSTTLFQWTFIFTGIGYVIGAISAAKSSKNFVETGLIPLAAIASSITMIITPFINNQYVLAFLYAFIAFWAGSAFVILRTVIQNVTRPDTSGRIHAVSFMIQMSFLFILLGFQVILFLMTELSLHKQLFFLAVILALTFVFTLKRTPMTLLRAGLRFAFSYVFRYKVKVHGIQNMPESGPLLLVGPHYSFIDWAVLQMASPRPLLIASNRNTFADWYLRWFAHGKSVIDINRRDPSEAMEKIHEALLKGEAVVIFPEGEVSKTPFVSKFSLDYTKAIEGTEAQIVPFYIQGLWGSRYSHASECVNRPQYFNRVISVGFGKALPATTPENVIRKDLQNLGTDIWNMAMDHSASIIPLWYRAMRKRRSRPILIDPAGRHVNGYEMIRLCHHFSKKIKSLTKNDQNVGFMLPTSRDAALGIMSILGCGKTTVNLNYTSPVDTLIGCIDKAELSTIVTSRAFFDKLCGKNADFKQLAEKCQMFYIDEEEQKISTFCRLLESFIVLTFPKKLLRDLWFTTAKLSDDAVILFSSGSEGTPKGVELTHKNVISNAQQGDHVIRLCRTDVMTSLLPLFHSFGFTMTFMMPLLDGVPMVLCPDPTDIKTLARVCAEYKATILMGTPTFLRAIAINRWVHPMCLDSLRYVIAGAEKLRPEMRETFKLKFGKDIYEGYGCTELTPLATLNAPNVLLDDFLTMEKCCDHSSIGMVVPGSTGAIIDPETNQFLAPGEEGMLVITGPQVMKGYLRDEAKTDAVIFEVDGRRWYKTGDKCTITEDGFVKILGRYSRFAKLGGEMISLTAVELRIAETGIMGEHEFAITAVPDSVKGERIVLLVKGDATLDTEEISRSLRKSGIPPLMQPGSVFCVEAIPKLGSGKWDFNGMKKLATELVEKK</sequence>
<dbReference type="GO" id="GO:0022857">
    <property type="term" value="F:transmembrane transporter activity"/>
    <property type="evidence" value="ECO:0007669"/>
    <property type="project" value="InterPro"/>
</dbReference>
<dbReference type="PROSITE" id="PS00455">
    <property type="entry name" value="AMP_BINDING"/>
    <property type="match status" value="1"/>
</dbReference>
<reference evidence="7" key="1">
    <citation type="submission" date="2010-08" db="EMBL/GenBank/DDBJ databases">
        <title>Complete sequence of Fibrobacter succinogenes subsp. succinogenes S85.</title>
        <authorList>
            <person name="Durkin A.S."/>
            <person name="Nelson K.E."/>
            <person name="Morrison M."/>
            <person name="Forsberg C.W."/>
            <person name="Wilson D.B."/>
            <person name="Russell J.B."/>
            <person name="Cann I.K.O."/>
            <person name="Mackie R.I."/>
            <person name="White B.A."/>
        </authorList>
    </citation>
    <scope>NUCLEOTIDE SEQUENCE [LARGE SCALE GENOMIC DNA]</scope>
    <source>
        <strain evidence="7">ATCC 19169 / S85</strain>
    </source>
</reference>
<feature type="transmembrane region" description="Helical" evidence="4">
    <location>
        <begin position="77"/>
        <end position="99"/>
    </location>
</feature>
<keyword evidence="3 4" id="KW-0472">Membrane</keyword>
<feature type="transmembrane region" description="Helical" evidence="4">
    <location>
        <begin position="284"/>
        <end position="303"/>
    </location>
</feature>
<dbReference type="InterPro" id="IPR025110">
    <property type="entry name" value="AMP-bd_C"/>
</dbReference>
<dbReference type="PANTHER" id="PTHR43767">
    <property type="entry name" value="LONG-CHAIN-FATTY-ACID--COA LIGASE"/>
    <property type="match status" value="1"/>
</dbReference>
<feature type="transmembrane region" description="Helical" evidence="4">
    <location>
        <begin position="111"/>
        <end position="130"/>
    </location>
</feature>
<evidence type="ECO:0000313" key="6">
    <source>
        <dbReference type="EMBL" id="ADL26874.1"/>
    </source>
</evidence>
<dbReference type="Pfam" id="PF07690">
    <property type="entry name" value="MFS_1"/>
    <property type="match status" value="1"/>
</dbReference>
<dbReference type="Proteomes" id="UP000000517">
    <property type="component" value="Chromosome"/>
</dbReference>
<feature type="transmembrane region" description="Helical" evidence="4">
    <location>
        <begin position="845"/>
        <end position="863"/>
    </location>
</feature>
<dbReference type="Pfam" id="PF00501">
    <property type="entry name" value="AMP-binding"/>
    <property type="match status" value="1"/>
</dbReference>
<dbReference type="InterPro" id="IPR011701">
    <property type="entry name" value="MFS"/>
</dbReference>
<dbReference type="SUPFAM" id="SSF103473">
    <property type="entry name" value="MFS general substrate transporter"/>
    <property type="match status" value="1"/>
</dbReference>
<gene>
    <name evidence="6" type="ordered locus">FSU_0592</name>
</gene>
<dbReference type="GO" id="GO:0016877">
    <property type="term" value="F:ligase activity, forming carbon-sulfur bonds"/>
    <property type="evidence" value="ECO:0007669"/>
    <property type="project" value="UniProtKB-ARBA"/>
</dbReference>
<feature type="transmembrane region" description="Helical" evidence="4">
    <location>
        <begin position="250"/>
        <end position="272"/>
    </location>
</feature>
<dbReference type="PANTHER" id="PTHR43767:SF10">
    <property type="entry name" value="SURFACTIN SYNTHASE SUBUNIT 1"/>
    <property type="match status" value="1"/>
</dbReference>
<proteinExistence type="predicted"/>
<dbReference type="GO" id="GO:0016746">
    <property type="term" value="F:acyltransferase activity"/>
    <property type="evidence" value="ECO:0007669"/>
    <property type="project" value="UniProtKB-KW"/>
</dbReference>
<keyword evidence="1 4" id="KW-0812">Transmembrane</keyword>
<feature type="transmembrane region" description="Helical" evidence="4">
    <location>
        <begin position="373"/>
        <end position="397"/>
    </location>
</feature>
<dbReference type="InterPro" id="IPR042099">
    <property type="entry name" value="ANL_N_sf"/>
</dbReference>
<dbReference type="InterPro" id="IPR045851">
    <property type="entry name" value="AMP-bd_C_sf"/>
</dbReference>
<keyword evidence="6" id="KW-0012">Acyltransferase</keyword>
<dbReference type="PATRIC" id="fig|59374.8.peg.569"/>
<evidence type="ECO:0000313" key="7">
    <source>
        <dbReference type="Proteomes" id="UP000000517"/>
    </source>
</evidence>
<feature type="transmembrane region" description="Helical" evidence="4">
    <location>
        <begin position="136"/>
        <end position="155"/>
    </location>
</feature>
<dbReference type="SUPFAM" id="SSF56801">
    <property type="entry name" value="Acetyl-CoA synthetase-like"/>
    <property type="match status" value="1"/>
</dbReference>
<keyword evidence="6" id="KW-0808">Transferase</keyword>
<feature type="transmembrane region" description="Helical" evidence="4">
    <location>
        <begin position="403"/>
        <end position="422"/>
    </location>
</feature>
<dbReference type="HOGENOM" id="CLU_008489_1_0_0"/>
<dbReference type="CDD" id="cd06173">
    <property type="entry name" value="MFS_MefA_like"/>
    <property type="match status" value="1"/>
</dbReference>
<feature type="transmembrane region" description="Helical" evidence="4">
    <location>
        <begin position="44"/>
        <end position="65"/>
    </location>
</feature>
<organism evidence="6 7">
    <name type="scientific">Fibrobacter succinogenes (strain ATCC 19169 / S85)</name>
    <dbReference type="NCBI Taxonomy" id="59374"/>
    <lineage>
        <taxon>Bacteria</taxon>
        <taxon>Pseudomonadati</taxon>
        <taxon>Fibrobacterota</taxon>
        <taxon>Fibrobacteria</taxon>
        <taxon>Fibrobacterales</taxon>
        <taxon>Fibrobacteraceae</taxon>
        <taxon>Fibrobacter</taxon>
    </lineage>
</organism>
<evidence type="ECO:0000259" key="5">
    <source>
        <dbReference type="SMART" id="SM00563"/>
    </source>
</evidence>
<dbReference type="AlphaFoldDB" id="D9S767"/>
<dbReference type="eggNOG" id="COG0318">
    <property type="taxonomic scope" value="Bacteria"/>
</dbReference>
<evidence type="ECO:0000256" key="2">
    <source>
        <dbReference type="ARBA" id="ARBA00022989"/>
    </source>
</evidence>
<feature type="transmembrane region" description="Helical" evidence="4">
    <location>
        <begin position="315"/>
        <end position="334"/>
    </location>
</feature>
<evidence type="ECO:0000256" key="1">
    <source>
        <dbReference type="ARBA" id="ARBA00022692"/>
    </source>
</evidence>
<feature type="domain" description="Phospholipid/glycerol acyltransferase" evidence="5">
    <location>
        <begin position="460"/>
        <end position="571"/>
    </location>
</feature>
<keyword evidence="2 4" id="KW-1133">Transmembrane helix</keyword>
<dbReference type="Pfam" id="PF13193">
    <property type="entry name" value="AMP-binding_C"/>
    <property type="match status" value="1"/>
</dbReference>
<evidence type="ECO:0000256" key="4">
    <source>
        <dbReference type="SAM" id="Phobius"/>
    </source>
</evidence>
<feature type="transmembrane region" description="Helical" evidence="4">
    <location>
        <begin position="176"/>
        <end position="194"/>
    </location>
</feature>
<dbReference type="STRING" id="59374.FSU_0592"/>
<name>D9S767_FIBSS</name>
<feature type="transmembrane region" description="Helical" evidence="4">
    <location>
        <begin position="206"/>
        <end position="229"/>
    </location>
</feature>
<dbReference type="eggNOG" id="COG2211">
    <property type="taxonomic scope" value="Bacteria"/>
</dbReference>